<evidence type="ECO:0000259" key="2">
    <source>
        <dbReference type="Pfam" id="PF02481"/>
    </source>
</evidence>
<dbReference type="Pfam" id="PF02481">
    <property type="entry name" value="DNA_processg_A"/>
    <property type="match status" value="1"/>
</dbReference>
<evidence type="ECO:0000256" key="1">
    <source>
        <dbReference type="ARBA" id="ARBA00006525"/>
    </source>
</evidence>
<organism evidence="3 4">
    <name type="scientific">Staphylococcus caprae</name>
    <dbReference type="NCBI Taxonomy" id="29380"/>
    <lineage>
        <taxon>Bacteria</taxon>
        <taxon>Bacillati</taxon>
        <taxon>Bacillota</taxon>
        <taxon>Bacilli</taxon>
        <taxon>Bacillales</taxon>
        <taxon>Staphylococcaceae</taxon>
        <taxon>Staphylococcus</taxon>
    </lineage>
</organism>
<evidence type="ECO:0000313" key="4">
    <source>
        <dbReference type="Proteomes" id="UP000274772"/>
    </source>
</evidence>
<dbReference type="Gene3D" id="3.40.50.450">
    <property type="match status" value="1"/>
</dbReference>
<dbReference type="SUPFAM" id="SSF102405">
    <property type="entry name" value="MCP/YpsA-like"/>
    <property type="match status" value="1"/>
</dbReference>
<keyword evidence="4" id="KW-1185">Reference proteome</keyword>
<dbReference type="NCBIfam" id="TIGR00732">
    <property type="entry name" value="dprA"/>
    <property type="match status" value="1"/>
</dbReference>
<reference evidence="3 4" key="1">
    <citation type="submission" date="2018-05" db="EMBL/GenBank/DDBJ databases">
        <title>Complete genome sequencing of three human clinical isolates of Staphylococcus caprae reveals virulence factors similar to those of S. epidermidis and S. capitis.</title>
        <authorList>
            <person name="Watanabe S."/>
            <person name="Cui L."/>
        </authorList>
    </citation>
    <scope>NUCLEOTIDE SEQUENCE [LARGE SCALE GENOMIC DNA]</scope>
    <source>
        <strain evidence="3 4">JMUB590</strain>
    </source>
</reference>
<accession>A0ABN5W4F3</accession>
<feature type="domain" description="Smf/DprA SLOG" evidence="2">
    <location>
        <begin position="78"/>
        <end position="287"/>
    </location>
</feature>
<name>A0ABN5W4F3_9STAP</name>
<dbReference type="InterPro" id="IPR003488">
    <property type="entry name" value="DprA"/>
</dbReference>
<dbReference type="InterPro" id="IPR057666">
    <property type="entry name" value="DrpA_SLOG"/>
</dbReference>
<dbReference type="Proteomes" id="UP000274772">
    <property type="component" value="Chromosome"/>
</dbReference>
<dbReference type="EMBL" id="AP018586">
    <property type="protein sequence ID" value="BBD92703.1"/>
    <property type="molecule type" value="Genomic_DNA"/>
</dbReference>
<dbReference type="PANTHER" id="PTHR43022">
    <property type="entry name" value="PROTEIN SMF"/>
    <property type="match status" value="1"/>
</dbReference>
<dbReference type="GeneID" id="58051400"/>
<comment type="similarity">
    <text evidence="1">Belongs to the DprA/Smf family.</text>
</comment>
<sequence length="290" mass="33822">MIQHTLLKLYWANFTTTQVHQIIDFYPDFSLENEQTRMDIIKDWVLKQNSHALQRKLDQFKMLKTEYLYNYMKRIKLKYVTYYDKDYPLLLKEIYHFPYVIFYKGTKQLFNQPHTLAVIGSRKSTSYTTQALEYLFPSFQQIQMTIISGLAYGADSVAHQVALKYHLPTIGVLGFGHDYHYPQSTYQLRDKIEKSGLVLSEYPPHSAISKYKFPERNRLISGLSRGLLITEAEEKSGSQITVDCALEQNRNVYVLPGSMFNQMTKGNLLRLEEGAQVVLDESSILTDYTF</sequence>
<evidence type="ECO:0000313" key="3">
    <source>
        <dbReference type="EMBL" id="BBD92703.1"/>
    </source>
</evidence>
<dbReference type="PANTHER" id="PTHR43022:SF1">
    <property type="entry name" value="PROTEIN SMF"/>
    <property type="match status" value="1"/>
</dbReference>
<gene>
    <name evidence="3" type="ORF">JMUB590_1645</name>
</gene>
<proteinExistence type="inferred from homology"/>
<dbReference type="RefSeq" id="WP_037541402.1">
    <property type="nucleotide sequence ID" value="NZ_AP018585.1"/>
</dbReference>
<protein>
    <submittedName>
        <fullName evidence="3">DNA processing Smf protein</fullName>
    </submittedName>
</protein>